<evidence type="ECO:0000313" key="4">
    <source>
        <dbReference type="Proteomes" id="UP000187203"/>
    </source>
</evidence>
<keyword evidence="4" id="KW-1185">Reference proteome</keyword>
<name>A0A1R3L2F2_9ROSI</name>
<dbReference type="Proteomes" id="UP000187203">
    <property type="component" value="Unassembled WGS sequence"/>
</dbReference>
<dbReference type="EMBL" id="AWUE01003972">
    <property type="protein sequence ID" value="OMP13543.1"/>
    <property type="molecule type" value="Genomic_DNA"/>
</dbReference>
<proteinExistence type="predicted"/>
<reference evidence="4" key="1">
    <citation type="submission" date="2013-09" db="EMBL/GenBank/DDBJ databases">
        <title>Corchorus olitorius genome sequencing.</title>
        <authorList>
            <person name="Alam M."/>
            <person name="Haque M.S."/>
            <person name="Islam M.S."/>
            <person name="Emdad E.M."/>
            <person name="Islam M.M."/>
            <person name="Ahmed B."/>
            <person name="Halim A."/>
            <person name="Hossen Q.M.M."/>
            <person name="Hossain M.Z."/>
            <person name="Ahmed R."/>
            <person name="Khan M.M."/>
            <person name="Islam R."/>
            <person name="Rashid M.M."/>
            <person name="Khan S.A."/>
            <person name="Rahman M.S."/>
            <person name="Alam M."/>
            <person name="Yahiya A.S."/>
            <person name="Khan M.S."/>
            <person name="Azam M.S."/>
            <person name="Haque T."/>
            <person name="Lashkar M.Z.H."/>
            <person name="Akhand A.I."/>
            <person name="Morshed G."/>
            <person name="Roy S."/>
            <person name="Uddin K.S."/>
            <person name="Rabeya T."/>
            <person name="Hossain A.S."/>
            <person name="Chowdhury A."/>
            <person name="Snigdha A.R."/>
            <person name="Mortoza M.S."/>
            <person name="Matin S.A."/>
            <person name="Hoque S.M.E."/>
            <person name="Islam M.K."/>
            <person name="Roy D.K."/>
            <person name="Haider R."/>
            <person name="Moosa M.M."/>
            <person name="Elias S.M."/>
            <person name="Hasan A.M."/>
            <person name="Jahan S."/>
            <person name="Shafiuddin M."/>
            <person name="Mahmood N."/>
            <person name="Shommy N.S."/>
        </authorList>
    </citation>
    <scope>NUCLEOTIDE SEQUENCE [LARGE SCALE GENOMIC DNA]</scope>
    <source>
        <strain evidence="4">cv. O-4</strain>
    </source>
</reference>
<feature type="compositionally biased region" description="Basic residues" evidence="1">
    <location>
        <begin position="56"/>
        <end position="69"/>
    </location>
</feature>
<gene>
    <name evidence="3" type="ORF">COLO4_01457</name>
</gene>
<feature type="region of interest" description="Disordered" evidence="1">
    <location>
        <begin position="51"/>
        <end position="80"/>
    </location>
</feature>
<accession>A0A1R3L2F2</accession>
<keyword evidence="2" id="KW-1133">Transmembrane helix</keyword>
<feature type="transmembrane region" description="Helical" evidence="2">
    <location>
        <begin position="21"/>
        <end position="43"/>
    </location>
</feature>
<evidence type="ECO:0000313" key="3">
    <source>
        <dbReference type="EMBL" id="OMP13543.1"/>
    </source>
</evidence>
<protein>
    <submittedName>
        <fullName evidence="3">Uncharacterized protein</fullName>
    </submittedName>
</protein>
<dbReference type="AntiFam" id="ANF00103">
    <property type="entry name" value="Shadow ORF (opposite can)"/>
</dbReference>
<dbReference type="AlphaFoldDB" id="A0A1R3L2F2"/>
<comment type="caution">
    <text evidence="3">The sequence shown here is derived from an EMBL/GenBank/DDBJ whole genome shotgun (WGS) entry which is preliminary data.</text>
</comment>
<evidence type="ECO:0000256" key="1">
    <source>
        <dbReference type="SAM" id="MobiDB-lite"/>
    </source>
</evidence>
<keyword evidence="2" id="KW-0812">Transmembrane</keyword>
<sequence length="346" mass="37578">MHSGSATRNTTTEASRSRGSAALKCVMFILFSFFRPFLWPLFYAGVGAPPESRAAGNRRRCGKASKRFQRQPTPGHGAAGSGPWWVASAIFRCCEKGSVAAFRGSAWNRRAAGQRQEGIAFGIVGGDFAGFDVVDPAVDIQLASRQARSYRWVSAQVVKLGDDVLAGQDLHALVLGAALAVVLDHGAGHFGVAQPGLDRRHLLQRLRVEYRTHRTAIGVTADDDVVHAQGHDRVLDRRRDAAVHLPVGRNHVAHVAGHEQVAGRTLGNQFGNDPRVGAGNEHGTRLLRRGQFLEQLFLFREDFVMETQKAINDMFQSAIGSLGFRGSRAGRRGFLVRHDASSLTGS</sequence>
<evidence type="ECO:0000256" key="2">
    <source>
        <dbReference type="SAM" id="Phobius"/>
    </source>
</evidence>
<keyword evidence="2" id="KW-0472">Membrane</keyword>
<organism evidence="3 4">
    <name type="scientific">Corchorus olitorius</name>
    <dbReference type="NCBI Taxonomy" id="93759"/>
    <lineage>
        <taxon>Eukaryota</taxon>
        <taxon>Viridiplantae</taxon>
        <taxon>Streptophyta</taxon>
        <taxon>Embryophyta</taxon>
        <taxon>Tracheophyta</taxon>
        <taxon>Spermatophyta</taxon>
        <taxon>Magnoliopsida</taxon>
        <taxon>eudicotyledons</taxon>
        <taxon>Gunneridae</taxon>
        <taxon>Pentapetalae</taxon>
        <taxon>rosids</taxon>
        <taxon>malvids</taxon>
        <taxon>Malvales</taxon>
        <taxon>Malvaceae</taxon>
        <taxon>Grewioideae</taxon>
        <taxon>Apeibeae</taxon>
        <taxon>Corchorus</taxon>
    </lineage>
</organism>